<feature type="compositionally biased region" description="Polar residues" evidence="1">
    <location>
        <begin position="91"/>
        <end position="104"/>
    </location>
</feature>
<evidence type="ECO:0000313" key="2">
    <source>
        <dbReference type="EMBL" id="TGO59034.1"/>
    </source>
</evidence>
<accession>A0A4Z1IEL4</accession>
<reference evidence="2 3" key="1">
    <citation type="submission" date="2017-12" db="EMBL/GenBank/DDBJ databases">
        <title>Comparative genomics of Botrytis spp.</title>
        <authorList>
            <person name="Valero-Jimenez C.A."/>
            <person name="Tapia P."/>
            <person name="Veloso J."/>
            <person name="Silva-Moreno E."/>
            <person name="Staats M."/>
            <person name="Valdes J.H."/>
            <person name="Van Kan J.A.L."/>
        </authorList>
    </citation>
    <scope>NUCLEOTIDE SEQUENCE [LARGE SCALE GENOMIC DNA]</scope>
    <source>
        <strain evidence="2 3">MUCL2120</strain>
    </source>
</reference>
<dbReference type="EMBL" id="PQXJ01000170">
    <property type="protein sequence ID" value="TGO59034.1"/>
    <property type="molecule type" value="Genomic_DNA"/>
</dbReference>
<comment type="caution">
    <text evidence="2">The sequence shown here is derived from an EMBL/GenBank/DDBJ whole genome shotgun (WGS) entry which is preliminary data.</text>
</comment>
<feature type="region of interest" description="Disordered" evidence="1">
    <location>
        <begin position="76"/>
        <end position="104"/>
    </location>
</feature>
<evidence type="ECO:0000313" key="3">
    <source>
        <dbReference type="Proteomes" id="UP000297452"/>
    </source>
</evidence>
<organism evidence="2 3">
    <name type="scientific">Botryotinia narcissicola</name>
    <dbReference type="NCBI Taxonomy" id="278944"/>
    <lineage>
        <taxon>Eukaryota</taxon>
        <taxon>Fungi</taxon>
        <taxon>Dikarya</taxon>
        <taxon>Ascomycota</taxon>
        <taxon>Pezizomycotina</taxon>
        <taxon>Leotiomycetes</taxon>
        <taxon>Helotiales</taxon>
        <taxon>Sclerotiniaceae</taxon>
        <taxon>Botryotinia</taxon>
    </lineage>
</organism>
<dbReference type="Proteomes" id="UP000297452">
    <property type="component" value="Unassembled WGS sequence"/>
</dbReference>
<protein>
    <submittedName>
        <fullName evidence="2">Uncharacterized protein</fullName>
    </submittedName>
</protein>
<name>A0A4Z1IEL4_9HELO</name>
<dbReference type="AlphaFoldDB" id="A0A4Z1IEL4"/>
<evidence type="ECO:0000256" key="1">
    <source>
        <dbReference type="SAM" id="MobiDB-lite"/>
    </source>
</evidence>
<feature type="compositionally biased region" description="Low complexity" evidence="1">
    <location>
        <begin position="76"/>
        <end position="85"/>
    </location>
</feature>
<sequence length="104" mass="11850">MYSQVLGESHNGAPIPRIHLADYGTLISQVLISPMLEEKDWETRSLEDRVHPLEEPTNFNLMRIEILTQYKAKSPNGTTTITTFDNDNDYLDSSNKPNSQATQR</sequence>
<gene>
    <name evidence="2" type="ORF">BOTNAR_0170g00100</name>
</gene>
<proteinExistence type="predicted"/>
<keyword evidence="3" id="KW-1185">Reference proteome</keyword>